<dbReference type="EMBL" id="CP021965">
    <property type="protein sequence ID" value="AWV33742.1"/>
    <property type="molecule type" value="Genomic_DNA"/>
</dbReference>
<accession>A0AAD0KIW1</accession>
<name>A0AAD0KIW1_9BACL</name>
<dbReference type="AlphaFoldDB" id="A0AAD0KIW1"/>
<protein>
    <submittedName>
        <fullName evidence="1">Uncharacterized protein</fullName>
    </submittedName>
</protein>
<sequence>MKHTHMNTEIGQPAILNPSQVYPTVSFTPCVNGRVAGELIFDRTKLVTELPETPMVKDSLMEWTPLGTADLLGTYELRMTLKQDGAAPQYDSYYFTVLDPKSIPAGQSTIAFLGNDGMMMYIGDYRGNQILDFSNAGYRGGGVEIPNIPVKSTVLPLDGDATERIQVAIDQLAMLPLDKDGFRGAVLLKKRQI</sequence>
<organism evidence="1 2">
    <name type="scientific">Paenibacillus odorifer</name>
    <dbReference type="NCBI Taxonomy" id="189426"/>
    <lineage>
        <taxon>Bacteria</taxon>
        <taxon>Bacillati</taxon>
        <taxon>Bacillota</taxon>
        <taxon>Bacilli</taxon>
        <taxon>Bacillales</taxon>
        <taxon>Paenibacillaceae</taxon>
        <taxon>Paenibacillus</taxon>
    </lineage>
</organism>
<evidence type="ECO:0000313" key="2">
    <source>
        <dbReference type="Proteomes" id="UP000249163"/>
    </source>
</evidence>
<evidence type="ECO:0000313" key="1">
    <source>
        <dbReference type="EMBL" id="AWV33742.1"/>
    </source>
</evidence>
<dbReference type="Proteomes" id="UP000249163">
    <property type="component" value="Chromosome"/>
</dbReference>
<reference evidence="1 2" key="1">
    <citation type="submission" date="2017-06" db="EMBL/GenBank/DDBJ databases">
        <title>Complete genome sequence of Paenibacillus odorifer CBA7130.</title>
        <authorList>
            <person name="Nam Y.-D."/>
            <person name="Kang J."/>
            <person name="Chung W.-H."/>
        </authorList>
    </citation>
    <scope>NUCLEOTIDE SEQUENCE [LARGE SCALE GENOMIC DNA]</scope>
    <source>
        <strain evidence="1 2">CBA7130</strain>
    </source>
</reference>
<proteinExistence type="predicted"/>
<gene>
    <name evidence="1" type="ORF">CD191_14600</name>
</gene>